<feature type="transmembrane region" description="Helical" evidence="1">
    <location>
        <begin position="107"/>
        <end position="130"/>
    </location>
</feature>
<protein>
    <submittedName>
        <fullName evidence="2">Uncharacterized protein</fullName>
    </submittedName>
</protein>
<keyword evidence="3" id="KW-1185">Reference proteome</keyword>
<feature type="transmembrane region" description="Helical" evidence="1">
    <location>
        <begin position="74"/>
        <end position="95"/>
    </location>
</feature>
<keyword evidence="1" id="KW-0472">Membrane</keyword>
<dbReference type="RefSeq" id="WP_310912487.1">
    <property type="nucleotide sequence ID" value="NZ_JAVLVT010000005.1"/>
</dbReference>
<sequence length="136" mass="14036">MQRFAVGLVCNIAIIFVGFFLLALVAVGSSDILDPELVSESDLDFWLRVMWAPTTAVFAVVGALVHARLTPRSFLGATLSGTVAAVVSFIVVLGLNFPYIQANLGDHLASGTILGAAAVGAAIGGILGAVTHREDA</sequence>
<proteinExistence type="predicted"/>
<dbReference type="Proteomes" id="UP001250214">
    <property type="component" value="Unassembled WGS sequence"/>
</dbReference>
<feature type="transmembrane region" description="Helical" evidence="1">
    <location>
        <begin position="5"/>
        <end position="25"/>
    </location>
</feature>
<reference evidence="3" key="1">
    <citation type="submission" date="2023-07" db="EMBL/GenBank/DDBJ databases">
        <title>Novel species in the genus Lipingzhangella isolated from Sambhar Salt Lake.</title>
        <authorList>
            <person name="Jiya N."/>
            <person name="Kajale S."/>
            <person name="Sharma A."/>
        </authorList>
    </citation>
    <scope>NUCLEOTIDE SEQUENCE [LARGE SCALE GENOMIC DNA]</scope>
    <source>
        <strain evidence="3">LS1_29</strain>
    </source>
</reference>
<comment type="caution">
    <text evidence="2">The sequence shown here is derived from an EMBL/GenBank/DDBJ whole genome shotgun (WGS) entry which is preliminary data.</text>
</comment>
<name>A0ABU2H7H5_9ACTN</name>
<keyword evidence="1" id="KW-1133">Transmembrane helix</keyword>
<dbReference type="EMBL" id="JAVLVT010000005">
    <property type="protein sequence ID" value="MDS1270932.1"/>
    <property type="molecule type" value="Genomic_DNA"/>
</dbReference>
<keyword evidence="1" id="KW-0812">Transmembrane</keyword>
<accession>A0ABU2H7H5</accession>
<gene>
    <name evidence="2" type="ORF">RIF23_11545</name>
</gene>
<evidence type="ECO:0000313" key="3">
    <source>
        <dbReference type="Proteomes" id="UP001250214"/>
    </source>
</evidence>
<organism evidence="2 3">
    <name type="scientific">Lipingzhangella rawalii</name>
    <dbReference type="NCBI Taxonomy" id="2055835"/>
    <lineage>
        <taxon>Bacteria</taxon>
        <taxon>Bacillati</taxon>
        <taxon>Actinomycetota</taxon>
        <taxon>Actinomycetes</taxon>
        <taxon>Streptosporangiales</taxon>
        <taxon>Nocardiopsidaceae</taxon>
        <taxon>Lipingzhangella</taxon>
    </lineage>
</organism>
<evidence type="ECO:0000313" key="2">
    <source>
        <dbReference type="EMBL" id="MDS1270932.1"/>
    </source>
</evidence>
<evidence type="ECO:0000256" key="1">
    <source>
        <dbReference type="SAM" id="Phobius"/>
    </source>
</evidence>
<feature type="transmembrane region" description="Helical" evidence="1">
    <location>
        <begin position="45"/>
        <end position="67"/>
    </location>
</feature>